<dbReference type="PANTHER" id="PTHR11814">
    <property type="entry name" value="SULFATE TRANSPORTER"/>
    <property type="match status" value="1"/>
</dbReference>
<evidence type="ECO:0000256" key="1">
    <source>
        <dbReference type="ARBA" id="ARBA00004141"/>
    </source>
</evidence>
<protein>
    <recommendedName>
        <fullName evidence="6">SLC26A/SulP transporter domain-containing protein</fullName>
    </recommendedName>
</protein>
<keyword evidence="2 5" id="KW-0812">Transmembrane</keyword>
<gene>
    <name evidence="7" type="ORF">TSIB3V08_LOCUS8441</name>
</gene>
<evidence type="ECO:0000259" key="6">
    <source>
        <dbReference type="Pfam" id="PF00916"/>
    </source>
</evidence>
<dbReference type="GO" id="GO:0055085">
    <property type="term" value="P:transmembrane transport"/>
    <property type="evidence" value="ECO:0007669"/>
    <property type="project" value="InterPro"/>
</dbReference>
<feature type="transmembrane region" description="Helical" evidence="5">
    <location>
        <begin position="95"/>
        <end position="113"/>
    </location>
</feature>
<keyword evidence="3 5" id="KW-1133">Transmembrane helix</keyword>
<sequence length="187" mass="20233">MFLPPQKLKDLKPGGKSQTNRQKALGKFLWFVSTGRNAMVVVLCAALAYFFSTMEQAPFLLTGKIDAGLPPLAPPPFTTTFGNSTLSFLNMCQHLGSGIAVVPIVSILGNVAIAKAFSTGEMLDATQEMITLGLCNIMGSFVRSMPVTGSFSRSAVNNASGVRTPMGGLYTGKYFYITWRVFVLLFW</sequence>
<dbReference type="EMBL" id="OC004362">
    <property type="protein sequence ID" value="CAD7264390.1"/>
    <property type="molecule type" value="Genomic_DNA"/>
</dbReference>
<evidence type="ECO:0000256" key="2">
    <source>
        <dbReference type="ARBA" id="ARBA00022692"/>
    </source>
</evidence>
<evidence type="ECO:0000256" key="3">
    <source>
        <dbReference type="ARBA" id="ARBA00022989"/>
    </source>
</evidence>
<evidence type="ECO:0000256" key="5">
    <source>
        <dbReference type="SAM" id="Phobius"/>
    </source>
</evidence>
<evidence type="ECO:0000256" key="4">
    <source>
        <dbReference type="ARBA" id="ARBA00023136"/>
    </source>
</evidence>
<dbReference type="AlphaFoldDB" id="A0A7R9B2V8"/>
<accession>A0A7R9B2V8</accession>
<dbReference type="InterPro" id="IPR011547">
    <property type="entry name" value="SLC26A/SulP_dom"/>
</dbReference>
<name>A0A7R9B2V8_TIMSH</name>
<dbReference type="Pfam" id="PF00916">
    <property type="entry name" value="Sulfate_transp"/>
    <property type="match status" value="1"/>
</dbReference>
<proteinExistence type="predicted"/>
<organism evidence="7">
    <name type="scientific">Timema shepardi</name>
    <name type="common">Walking stick</name>
    <dbReference type="NCBI Taxonomy" id="629360"/>
    <lineage>
        <taxon>Eukaryota</taxon>
        <taxon>Metazoa</taxon>
        <taxon>Ecdysozoa</taxon>
        <taxon>Arthropoda</taxon>
        <taxon>Hexapoda</taxon>
        <taxon>Insecta</taxon>
        <taxon>Pterygota</taxon>
        <taxon>Neoptera</taxon>
        <taxon>Polyneoptera</taxon>
        <taxon>Phasmatodea</taxon>
        <taxon>Timematodea</taxon>
        <taxon>Timematoidea</taxon>
        <taxon>Timematidae</taxon>
        <taxon>Timema</taxon>
    </lineage>
</organism>
<reference evidence="7" key="1">
    <citation type="submission" date="2020-11" db="EMBL/GenBank/DDBJ databases">
        <authorList>
            <person name="Tran Van P."/>
        </authorList>
    </citation>
    <scope>NUCLEOTIDE SEQUENCE</scope>
</reference>
<dbReference type="GO" id="GO:0016020">
    <property type="term" value="C:membrane"/>
    <property type="evidence" value="ECO:0007669"/>
    <property type="project" value="UniProtKB-SubCell"/>
</dbReference>
<comment type="subcellular location">
    <subcellularLocation>
        <location evidence="1">Membrane</location>
        <topology evidence="1">Multi-pass membrane protein</topology>
    </subcellularLocation>
</comment>
<keyword evidence="4 5" id="KW-0472">Membrane</keyword>
<dbReference type="InterPro" id="IPR001902">
    <property type="entry name" value="SLC26A/SulP_fam"/>
</dbReference>
<feature type="domain" description="SLC26A/SulP transporter" evidence="6">
    <location>
        <begin position="26"/>
        <end position="178"/>
    </location>
</feature>
<evidence type="ECO:0000313" key="7">
    <source>
        <dbReference type="EMBL" id="CAD7264390.1"/>
    </source>
</evidence>
<feature type="transmembrane region" description="Helical" evidence="5">
    <location>
        <begin position="28"/>
        <end position="51"/>
    </location>
</feature>